<sequence length="83" mass="8951">MTKKRLGAELSRAEGGGAFVLRESAAELLGLLNTEQVPAQAVADAWVAEQTRWTRRIVALGPFAIKIPARRPRAIRVQDGDGA</sequence>
<evidence type="ECO:0000313" key="2">
    <source>
        <dbReference type="Proteomes" id="UP001553715"/>
    </source>
</evidence>
<proteinExistence type="predicted"/>
<dbReference type="RefSeq" id="WP_366232995.1">
    <property type="nucleotide sequence ID" value="NZ_JBFBMH010000015.1"/>
</dbReference>
<accession>A0ABV3LI74</accession>
<dbReference type="EMBL" id="JBFBMH010000015">
    <property type="protein sequence ID" value="MEW1975602.1"/>
    <property type="molecule type" value="Genomic_DNA"/>
</dbReference>
<reference evidence="1 2" key="1">
    <citation type="submission" date="2024-06" db="EMBL/GenBank/DDBJ databases">
        <title>The Natural Products Discovery Center: Release of the First 8490 Sequenced Strains for Exploring Actinobacteria Biosynthetic Diversity.</title>
        <authorList>
            <person name="Kalkreuter E."/>
            <person name="Kautsar S.A."/>
            <person name="Yang D."/>
            <person name="Bader C.D."/>
            <person name="Teijaro C.N."/>
            <person name="Fluegel L."/>
            <person name="Davis C.M."/>
            <person name="Simpson J.R."/>
            <person name="Lauterbach L."/>
            <person name="Steele A.D."/>
            <person name="Gui C."/>
            <person name="Meng S."/>
            <person name="Li G."/>
            <person name="Viehrig K."/>
            <person name="Ye F."/>
            <person name="Su P."/>
            <person name="Kiefer A.F."/>
            <person name="Nichols A."/>
            <person name="Cepeda A.J."/>
            <person name="Yan W."/>
            <person name="Fan B."/>
            <person name="Jiang Y."/>
            <person name="Adhikari A."/>
            <person name="Zheng C.-J."/>
            <person name="Schuster L."/>
            <person name="Cowan T.M."/>
            <person name="Smanski M.J."/>
            <person name="Chevrette M.G."/>
            <person name="De Carvalho L.P.S."/>
            <person name="Shen B."/>
        </authorList>
    </citation>
    <scope>NUCLEOTIDE SEQUENCE [LARGE SCALE GENOMIC DNA]</scope>
    <source>
        <strain evidence="1 2">NPDC077434</strain>
    </source>
</reference>
<dbReference type="Proteomes" id="UP001553715">
    <property type="component" value="Unassembled WGS sequence"/>
</dbReference>
<evidence type="ECO:0000313" key="1">
    <source>
        <dbReference type="EMBL" id="MEW1975602.1"/>
    </source>
</evidence>
<keyword evidence="2" id="KW-1185">Reference proteome</keyword>
<protein>
    <submittedName>
        <fullName evidence="1">Uncharacterized protein</fullName>
    </submittedName>
</protein>
<gene>
    <name evidence="1" type="ORF">AB0301_11080</name>
</gene>
<name>A0ABV3LI74_9MICO</name>
<organism evidence="1 2">
    <name type="scientific">Microbacterium profundi</name>
    <dbReference type="NCBI Taxonomy" id="450380"/>
    <lineage>
        <taxon>Bacteria</taxon>
        <taxon>Bacillati</taxon>
        <taxon>Actinomycetota</taxon>
        <taxon>Actinomycetes</taxon>
        <taxon>Micrococcales</taxon>
        <taxon>Microbacteriaceae</taxon>
        <taxon>Microbacterium</taxon>
    </lineage>
</organism>
<comment type="caution">
    <text evidence="1">The sequence shown here is derived from an EMBL/GenBank/DDBJ whole genome shotgun (WGS) entry which is preliminary data.</text>
</comment>